<dbReference type="EMBL" id="FOXO01000019">
    <property type="protein sequence ID" value="SFQ11940.1"/>
    <property type="molecule type" value="Genomic_DNA"/>
</dbReference>
<name>A0A1I5VWW7_9FIRM</name>
<reference evidence="2" key="1">
    <citation type="submission" date="2016-10" db="EMBL/GenBank/DDBJ databases">
        <authorList>
            <person name="Varghese N."/>
            <person name="Submissions S."/>
        </authorList>
    </citation>
    <scope>NUCLEOTIDE SEQUENCE [LARGE SCALE GENOMIC DNA]</scope>
    <source>
        <strain evidence="2">P18</strain>
    </source>
</reference>
<dbReference type="RefSeq" id="WP_278308509.1">
    <property type="nucleotide sequence ID" value="NZ_FOXO01000019.1"/>
</dbReference>
<protein>
    <submittedName>
        <fullName evidence="1">Uncharacterized protein</fullName>
    </submittedName>
</protein>
<sequence length="44" mass="5147">MLNNICKHALEGKMLIAFVALIIRNRMYTKLKDAEEEMLEKPNL</sequence>
<proteinExistence type="predicted"/>
<organism evidence="1 2">
    <name type="scientific">Butyrivibrio proteoclasticus</name>
    <dbReference type="NCBI Taxonomy" id="43305"/>
    <lineage>
        <taxon>Bacteria</taxon>
        <taxon>Bacillati</taxon>
        <taxon>Bacillota</taxon>
        <taxon>Clostridia</taxon>
        <taxon>Lachnospirales</taxon>
        <taxon>Lachnospiraceae</taxon>
        <taxon>Butyrivibrio</taxon>
    </lineage>
</organism>
<accession>A0A1I5VWW7</accession>
<gene>
    <name evidence="1" type="ORF">SAMN04487928_11963</name>
</gene>
<dbReference type="Proteomes" id="UP000182624">
    <property type="component" value="Unassembled WGS sequence"/>
</dbReference>
<evidence type="ECO:0000313" key="2">
    <source>
        <dbReference type="Proteomes" id="UP000182624"/>
    </source>
</evidence>
<keyword evidence="2" id="KW-1185">Reference proteome</keyword>
<dbReference type="AlphaFoldDB" id="A0A1I5VWW7"/>
<evidence type="ECO:0000313" key="1">
    <source>
        <dbReference type="EMBL" id="SFQ11940.1"/>
    </source>
</evidence>